<proteinExistence type="predicted"/>
<keyword evidence="1" id="KW-0472">Membrane</keyword>
<evidence type="ECO:0000313" key="2">
    <source>
        <dbReference type="EMBL" id="RMR50768.1"/>
    </source>
</evidence>
<dbReference type="AlphaFoldDB" id="A0A3M4VG06"/>
<feature type="transmembrane region" description="Helical" evidence="1">
    <location>
        <begin position="21"/>
        <end position="44"/>
    </location>
</feature>
<evidence type="ECO:0000256" key="1">
    <source>
        <dbReference type="SAM" id="Phobius"/>
    </source>
</evidence>
<organism evidence="2 3">
    <name type="scientific">Pseudomonas cichorii</name>
    <dbReference type="NCBI Taxonomy" id="36746"/>
    <lineage>
        <taxon>Bacteria</taxon>
        <taxon>Pseudomonadati</taxon>
        <taxon>Pseudomonadota</taxon>
        <taxon>Gammaproteobacteria</taxon>
        <taxon>Pseudomonadales</taxon>
        <taxon>Pseudomonadaceae</taxon>
        <taxon>Pseudomonas</taxon>
    </lineage>
</organism>
<gene>
    <name evidence="2" type="ORF">ALP84_04668</name>
</gene>
<dbReference type="Proteomes" id="UP000278332">
    <property type="component" value="Unassembled WGS sequence"/>
</dbReference>
<sequence length="146" mass="16705">MGQQGSNHMSVSEKKLYLGRWVAGFVCVLITGWYLALPRVVIYYSNDGSKGLHYVFNTQHSIYRRDLMPGETAGDAGHIFPDDDFFMMFDWWADNTPPRCIDITPKRWSTLDIYLDGSGRVDTAKTDPVVIAHLKQCPYQPDPFRP</sequence>
<keyword evidence="1" id="KW-1133">Transmembrane helix</keyword>
<protein>
    <submittedName>
        <fullName evidence="2">Uncharacterized protein</fullName>
    </submittedName>
</protein>
<evidence type="ECO:0000313" key="3">
    <source>
        <dbReference type="Proteomes" id="UP000278332"/>
    </source>
</evidence>
<comment type="caution">
    <text evidence="2">The sequence shown here is derived from an EMBL/GenBank/DDBJ whole genome shotgun (WGS) entry which is preliminary data.</text>
</comment>
<name>A0A3M4VG06_PSECI</name>
<reference evidence="2 3" key="1">
    <citation type="submission" date="2018-08" db="EMBL/GenBank/DDBJ databases">
        <title>Recombination of ecologically and evolutionarily significant loci maintains genetic cohesion in the Pseudomonas syringae species complex.</title>
        <authorList>
            <person name="Dillon M."/>
            <person name="Thakur S."/>
            <person name="Almeida R.N.D."/>
            <person name="Weir B.S."/>
            <person name="Guttman D.S."/>
        </authorList>
    </citation>
    <scope>NUCLEOTIDE SEQUENCE [LARGE SCALE GENOMIC DNA]</scope>
    <source>
        <strain evidence="2 3">ICMP 6917</strain>
    </source>
</reference>
<accession>A0A3M4VG06</accession>
<keyword evidence="1" id="KW-0812">Transmembrane</keyword>
<dbReference type="EMBL" id="RBRY01000169">
    <property type="protein sequence ID" value="RMR50768.1"/>
    <property type="molecule type" value="Genomic_DNA"/>
</dbReference>